<dbReference type="EMBL" id="PQFF01000352">
    <property type="protein sequence ID" value="RHZ57010.1"/>
    <property type="molecule type" value="Genomic_DNA"/>
</dbReference>
<dbReference type="AlphaFoldDB" id="A0A397H9D1"/>
<evidence type="ECO:0000313" key="2">
    <source>
        <dbReference type="Proteomes" id="UP000266861"/>
    </source>
</evidence>
<organism evidence="1 2">
    <name type="scientific">Diversispora epigaea</name>
    <dbReference type="NCBI Taxonomy" id="1348612"/>
    <lineage>
        <taxon>Eukaryota</taxon>
        <taxon>Fungi</taxon>
        <taxon>Fungi incertae sedis</taxon>
        <taxon>Mucoromycota</taxon>
        <taxon>Glomeromycotina</taxon>
        <taxon>Glomeromycetes</taxon>
        <taxon>Diversisporales</taxon>
        <taxon>Diversisporaceae</taxon>
        <taxon>Diversispora</taxon>
    </lineage>
</organism>
<comment type="caution">
    <text evidence="1">The sequence shown here is derived from an EMBL/GenBank/DDBJ whole genome shotgun (WGS) entry which is preliminary data.</text>
</comment>
<sequence>MNDNDNNRKNLDDQEHCNTRKQKSMKELINYSVSPTCFLKTTISNLISLNFIHYLWHRIHIKEHIVSQQHQSLKL</sequence>
<reference evidence="1 2" key="1">
    <citation type="submission" date="2018-08" db="EMBL/GenBank/DDBJ databases">
        <title>Genome and evolution of the arbuscular mycorrhizal fungus Diversispora epigaea (formerly Glomus versiforme) and its bacterial endosymbionts.</title>
        <authorList>
            <person name="Sun X."/>
            <person name="Fei Z."/>
            <person name="Harrison M."/>
        </authorList>
    </citation>
    <scope>NUCLEOTIDE SEQUENCE [LARGE SCALE GENOMIC DNA]</scope>
    <source>
        <strain evidence="1 2">IT104</strain>
    </source>
</reference>
<keyword evidence="2" id="KW-1185">Reference proteome</keyword>
<gene>
    <name evidence="1" type="ORF">Glove_395g50</name>
</gene>
<evidence type="ECO:0000313" key="1">
    <source>
        <dbReference type="EMBL" id="RHZ57010.1"/>
    </source>
</evidence>
<protein>
    <submittedName>
        <fullName evidence="1">Uncharacterized protein</fullName>
    </submittedName>
</protein>
<name>A0A397H9D1_9GLOM</name>
<accession>A0A397H9D1</accession>
<proteinExistence type="predicted"/>
<dbReference type="Proteomes" id="UP000266861">
    <property type="component" value="Unassembled WGS sequence"/>
</dbReference>